<dbReference type="InterPro" id="IPR046995">
    <property type="entry name" value="RGS10/12/14-like"/>
</dbReference>
<gene>
    <name evidence="2" type="ORF">PAL_GLEAN10022871</name>
</gene>
<name>L5K5C5_PTEAL</name>
<feature type="compositionally biased region" description="Low complexity" evidence="1">
    <location>
        <begin position="152"/>
        <end position="165"/>
    </location>
</feature>
<dbReference type="PROSITE" id="PS50877">
    <property type="entry name" value="GOLOCO"/>
    <property type="match status" value="1"/>
</dbReference>
<dbReference type="SMART" id="SM00390">
    <property type="entry name" value="GoLoco"/>
    <property type="match status" value="1"/>
</dbReference>
<feature type="compositionally biased region" description="Low complexity" evidence="1">
    <location>
        <begin position="192"/>
        <end position="203"/>
    </location>
</feature>
<accession>L5K5C5</accession>
<evidence type="ECO:0000313" key="2">
    <source>
        <dbReference type="EMBL" id="ELK06557.1"/>
    </source>
</evidence>
<dbReference type="Pfam" id="PF16612">
    <property type="entry name" value="RGS12_usC"/>
    <property type="match status" value="1"/>
</dbReference>
<evidence type="ECO:0000313" key="3">
    <source>
        <dbReference type="Proteomes" id="UP000010552"/>
    </source>
</evidence>
<dbReference type="Pfam" id="PF02188">
    <property type="entry name" value="GoLoco"/>
    <property type="match status" value="1"/>
</dbReference>
<dbReference type="InParanoid" id="L5K5C5"/>
<protein>
    <submittedName>
        <fullName evidence="2">Regulator of G-protein signaling 12</fullName>
    </submittedName>
</protein>
<dbReference type="EMBL" id="KB031030">
    <property type="protein sequence ID" value="ELK06557.1"/>
    <property type="molecule type" value="Genomic_DNA"/>
</dbReference>
<proteinExistence type="predicted"/>
<feature type="region of interest" description="Disordered" evidence="1">
    <location>
        <begin position="152"/>
        <end position="266"/>
    </location>
</feature>
<dbReference type="AlphaFoldDB" id="L5K5C5"/>
<dbReference type="GO" id="GO:0005634">
    <property type="term" value="C:nucleus"/>
    <property type="evidence" value="ECO:0007669"/>
    <property type="project" value="TreeGrafter"/>
</dbReference>
<dbReference type="InterPro" id="IPR003109">
    <property type="entry name" value="GoLoco_motif"/>
</dbReference>
<dbReference type="GO" id="GO:0005096">
    <property type="term" value="F:GTPase activator activity"/>
    <property type="evidence" value="ECO:0007669"/>
    <property type="project" value="InterPro"/>
</dbReference>
<evidence type="ECO:0000256" key="1">
    <source>
        <dbReference type="SAM" id="MobiDB-lite"/>
    </source>
</evidence>
<dbReference type="STRING" id="9402.L5K5C5"/>
<dbReference type="GO" id="GO:0005737">
    <property type="term" value="C:cytoplasm"/>
    <property type="evidence" value="ECO:0007669"/>
    <property type="project" value="TreeGrafter"/>
</dbReference>
<keyword evidence="3" id="KW-1185">Reference proteome</keyword>
<feature type="region of interest" description="Disordered" evidence="1">
    <location>
        <begin position="1"/>
        <end position="64"/>
    </location>
</feature>
<reference evidence="3" key="1">
    <citation type="journal article" date="2013" name="Science">
        <title>Comparative analysis of bat genomes provides insight into the evolution of flight and immunity.</title>
        <authorList>
            <person name="Zhang G."/>
            <person name="Cowled C."/>
            <person name="Shi Z."/>
            <person name="Huang Z."/>
            <person name="Bishop-Lilly K.A."/>
            <person name="Fang X."/>
            <person name="Wynne J.W."/>
            <person name="Xiong Z."/>
            <person name="Baker M.L."/>
            <person name="Zhao W."/>
            <person name="Tachedjian M."/>
            <person name="Zhu Y."/>
            <person name="Zhou P."/>
            <person name="Jiang X."/>
            <person name="Ng J."/>
            <person name="Yang L."/>
            <person name="Wu L."/>
            <person name="Xiao J."/>
            <person name="Feng Y."/>
            <person name="Chen Y."/>
            <person name="Sun X."/>
            <person name="Zhang Y."/>
            <person name="Marsh G.A."/>
            <person name="Crameri G."/>
            <person name="Broder C.C."/>
            <person name="Frey K.G."/>
            <person name="Wang L.F."/>
            <person name="Wang J."/>
        </authorList>
    </citation>
    <scope>NUCLEOTIDE SEQUENCE [LARGE SCALE GENOMIC DNA]</scope>
</reference>
<dbReference type="Proteomes" id="UP000010552">
    <property type="component" value="Unassembled WGS sequence"/>
</dbReference>
<dbReference type="PANTHER" id="PTHR45945">
    <property type="entry name" value="REGULATOR OF G-PROTEIN SIGNALING LOCO"/>
    <property type="match status" value="1"/>
</dbReference>
<dbReference type="GO" id="GO:0005886">
    <property type="term" value="C:plasma membrane"/>
    <property type="evidence" value="ECO:0007669"/>
    <property type="project" value="TreeGrafter"/>
</dbReference>
<sequence>MAKAFCPSCAAPPPGSPSSRAVVPGPSLPARVTAGPQGTERAAEAPSAHGRVRSGLREGPSLDFPHPRLQGGTELFRVVLEAQASPRFWVGVQMPPGRGPRFRGSRTETRRGVPEAFFELISKAQSNRADDQRGLLRKEDLVLPEFLRLPPGAAGPCPAVATAKAQALSKEKTPQPREPWGPARHPESPAGSPVSCTPTSPTHHTPEAEAGGVQTVEGELVADLTLTGEGHISSPSSTLLPPPPTPKDSAGPPRPGTARFGSPAHL</sequence>
<organism evidence="2 3">
    <name type="scientific">Pteropus alecto</name>
    <name type="common">Black flying fox</name>
    <dbReference type="NCBI Taxonomy" id="9402"/>
    <lineage>
        <taxon>Eukaryota</taxon>
        <taxon>Metazoa</taxon>
        <taxon>Chordata</taxon>
        <taxon>Craniata</taxon>
        <taxon>Vertebrata</taxon>
        <taxon>Euteleostomi</taxon>
        <taxon>Mammalia</taxon>
        <taxon>Eutheria</taxon>
        <taxon>Laurasiatheria</taxon>
        <taxon>Chiroptera</taxon>
        <taxon>Yinpterochiroptera</taxon>
        <taxon>Pteropodoidea</taxon>
        <taxon>Pteropodidae</taxon>
        <taxon>Pteropodinae</taxon>
        <taxon>Pteropus</taxon>
    </lineage>
</organism>
<dbReference type="GO" id="GO:0008277">
    <property type="term" value="P:regulation of G protein-coupled receptor signaling pathway"/>
    <property type="evidence" value="ECO:0007669"/>
    <property type="project" value="TreeGrafter"/>
</dbReference>
<dbReference type="PANTHER" id="PTHR45945:SF1">
    <property type="entry name" value="REGULATOR OF G-PROTEIN SIGNALING 12"/>
    <property type="match status" value="1"/>
</dbReference>